<dbReference type="EMBL" id="CP093343">
    <property type="protein sequence ID" value="WOG85433.1"/>
    <property type="molecule type" value="Genomic_DNA"/>
</dbReference>
<dbReference type="AlphaFoldDB" id="A0A166IZ06"/>
<dbReference type="Proteomes" id="UP000077755">
    <property type="component" value="Chromosome 1"/>
</dbReference>
<sequence>MASTRVLSFPILAVFLLSSMYFSLTVSRPMLDLNTHQERHLSSADPSIDLDQQSHSSKLLSGNKPMPTESHMPSFLTFLSPVIYPLHFGRFRPPFPFPTIPNYPKFPPNHDDTNLPSKPSVPGSLDQVSPPPMPTIQGSSPIAKLP</sequence>
<feature type="region of interest" description="Disordered" evidence="1">
    <location>
        <begin position="42"/>
        <end position="67"/>
    </location>
</feature>
<protein>
    <submittedName>
        <fullName evidence="2">Uncharacterized protein</fullName>
    </submittedName>
</protein>
<evidence type="ECO:0000313" key="2">
    <source>
        <dbReference type="EMBL" id="WOG85433.1"/>
    </source>
</evidence>
<proteinExistence type="predicted"/>
<evidence type="ECO:0000256" key="1">
    <source>
        <dbReference type="SAM" id="MobiDB-lite"/>
    </source>
</evidence>
<reference evidence="2" key="2">
    <citation type="submission" date="2022-03" db="EMBL/GenBank/DDBJ databases">
        <title>Draft title - Genomic analysis of global carrot germplasm unveils the trajectory of domestication and the origin of high carotenoid orange carrot.</title>
        <authorList>
            <person name="Iorizzo M."/>
            <person name="Ellison S."/>
            <person name="Senalik D."/>
            <person name="Macko-Podgorni A."/>
            <person name="Grzebelus D."/>
            <person name="Bostan H."/>
            <person name="Rolling W."/>
            <person name="Curaba J."/>
            <person name="Simon P."/>
        </authorList>
    </citation>
    <scope>NUCLEOTIDE SEQUENCE</scope>
    <source>
        <tissue evidence="2">Leaf</tissue>
    </source>
</reference>
<gene>
    <name evidence="2" type="ORF">DCAR_0104622</name>
</gene>
<dbReference type="Gramene" id="KZN11644">
    <property type="protein sequence ID" value="KZN11644"/>
    <property type="gene ID" value="DCAR_004300"/>
</dbReference>
<organism evidence="2 3">
    <name type="scientific">Daucus carota subsp. sativus</name>
    <name type="common">Carrot</name>
    <dbReference type="NCBI Taxonomy" id="79200"/>
    <lineage>
        <taxon>Eukaryota</taxon>
        <taxon>Viridiplantae</taxon>
        <taxon>Streptophyta</taxon>
        <taxon>Embryophyta</taxon>
        <taxon>Tracheophyta</taxon>
        <taxon>Spermatophyta</taxon>
        <taxon>Magnoliopsida</taxon>
        <taxon>eudicotyledons</taxon>
        <taxon>Gunneridae</taxon>
        <taxon>Pentapetalae</taxon>
        <taxon>asterids</taxon>
        <taxon>campanulids</taxon>
        <taxon>Apiales</taxon>
        <taxon>Apiaceae</taxon>
        <taxon>Apioideae</taxon>
        <taxon>Scandiceae</taxon>
        <taxon>Daucinae</taxon>
        <taxon>Daucus</taxon>
        <taxon>Daucus sect. Daucus</taxon>
    </lineage>
</organism>
<feature type="compositionally biased region" description="Polar residues" evidence="1">
    <location>
        <begin position="50"/>
        <end position="60"/>
    </location>
</feature>
<keyword evidence="3" id="KW-1185">Reference proteome</keyword>
<evidence type="ECO:0000313" key="3">
    <source>
        <dbReference type="Proteomes" id="UP000077755"/>
    </source>
</evidence>
<reference evidence="2" key="1">
    <citation type="journal article" date="2016" name="Nat. Genet.">
        <title>A high-quality carrot genome assembly provides new insights into carotenoid accumulation and asterid genome evolution.</title>
        <authorList>
            <person name="Iorizzo M."/>
            <person name="Ellison S."/>
            <person name="Senalik D."/>
            <person name="Zeng P."/>
            <person name="Satapoomin P."/>
            <person name="Huang J."/>
            <person name="Bowman M."/>
            <person name="Iovene M."/>
            <person name="Sanseverino W."/>
            <person name="Cavagnaro P."/>
            <person name="Yildiz M."/>
            <person name="Macko-Podgorni A."/>
            <person name="Moranska E."/>
            <person name="Grzebelus E."/>
            <person name="Grzebelus D."/>
            <person name="Ashrafi H."/>
            <person name="Zheng Z."/>
            <person name="Cheng S."/>
            <person name="Spooner D."/>
            <person name="Van Deynze A."/>
            <person name="Simon P."/>
        </authorList>
    </citation>
    <scope>NUCLEOTIDE SEQUENCE</scope>
    <source>
        <tissue evidence="2">Leaf</tissue>
    </source>
</reference>
<feature type="region of interest" description="Disordered" evidence="1">
    <location>
        <begin position="102"/>
        <end position="146"/>
    </location>
</feature>
<accession>A0A166IZ06</accession>
<name>A0A166IZ06_DAUCS</name>